<name>A0AAD6SL11_9AGAR</name>
<feature type="region of interest" description="Disordered" evidence="1">
    <location>
        <begin position="302"/>
        <end position="349"/>
    </location>
</feature>
<feature type="region of interest" description="Disordered" evidence="1">
    <location>
        <begin position="514"/>
        <end position="535"/>
    </location>
</feature>
<dbReference type="EMBL" id="JARJCM010000123">
    <property type="protein sequence ID" value="KAJ7027492.1"/>
    <property type="molecule type" value="Genomic_DNA"/>
</dbReference>
<evidence type="ECO:0000313" key="3">
    <source>
        <dbReference type="Proteomes" id="UP001218188"/>
    </source>
</evidence>
<dbReference type="PANTHER" id="PTHR38702:SF1">
    <property type="entry name" value="CALPONIN-HOMOLOGY (CH) DOMAIN-CONTAINING PROTEIN"/>
    <property type="match status" value="1"/>
</dbReference>
<feature type="compositionally biased region" description="Basic residues" evidence="1">
    <location>
        <begin position="459"/>
        <end position="470"/>
    </location>
</feature>
<feature type="compositionally biased region" description="Basic and acidic residues" evidence="1">
    <location>
        <begin position="436"/>
        <end position="457"/>
    </location>
</feature>
<accession>A0AAD6SL11</accession>
<feature type="compositionally biased region" description="Basic and acidic residues" evidence="1">
    <location>
        <begin position="258"/>
        <end position="270"/>
    </location>
</feature>
<protein>
    <submittedName>
        <fullName evidence="2">Uncharacterized protein</fullName>
    </submittedName>
</protein>
<gene>
    <name evidence="2" type="ORF">C8F04DRAFT_1122226</name>
</gene>
<feature type="region of interest" description="Disordered" evidence="1">
    <location>
        <begin position="228"/>
        <end position="270"/>
    </location>
</feature>
<evidence type="ECO:0000256" key="1">
    <source>
        <dbReference type="SAM" id="MobiDB-lite"/>
    </source>
</evidence>
<feature type="region of interest" description="Disordered" evidence="1">
    <location>
        <begin position="1"/>
        <end position="57"/>
    </location>
</feature>
<dbReference type="AlphaFoldDB" id="A0AAD6SL11"/>
<dbReference type="PANTHER" id="PTHR38702">
    <property type="entry name" value="CALPONIN-HOMOLOGY (CH) DOMAIN-CONTAINING PROTEIN"/>
    <property type="match status" value="1"/>
</dbReference>
<feature type="compositionally biased region" description="Acidic residues" evidence="1">
    <location>
        <begin position="521"/>
        <end position="535"/>
    </location>
</feature>
<reference evidence="2" key="1">
    <citation type="submission" date="2023-03" db="EMBL/GenBank/DDBJ databases">
        <title>Massive genome expansion in bonnet fungi (Mycena s.s.) driven by repeated elements and novel gene families across ecological guilds.</title>
        <authorList>
            <consortium name="Lawrence Berkeley National Laboratory"/>
            <person name="Harder C.B."/>
            <person name="Miyauchi S."/>
            <person name="Viragh M."/>
            <person name="Kuo A."/>
            <person name="Thoen E."/>
            <person name="Andreopoulos B."/>
            <person name="Lu D."/>
            <person name="Skrede I."/>
            <person name="Drula E."/>
            <person name="Henrissat B."/>
            <person name="Morin E."/>
            <person name="Kohler A."/>
            <person name="Barry K."/>
            <person name="LaButti K."/>
            <person name="Morin E."/>
            <person name="Salamov A."/>
            <person name="Lipzen A."/>
            <person name="Mereny Z."/>
            <person name="Hegedus B."/>
            <person name="Baldrian P."/>
            <person name="Stursova M."/>
            <person name="Weitz H."/>
            <person name="Taylor A."/>
            <person name="Grigoriev I.V."/>
            <person name="Nagy L.G."/>
            <person name="Martin F."/>
            <person name="Kauserud H."/>
        </authorList>
    </citation>
    <scope>NUCLEOTIDE SEQUENCE</scope>
    <source>
        <strain evidence="2">CBHHK200</strain>
    </source>
</reference>
<organism evidence="2 3">
    <name type="scientific">Mycena alexandri</name>
    <dbReference type="NCBI Taxonomy" id="1745969"/>
    <lineage>
        <taxon>Eukaryota</taxon>
        <taxon>Fungi</taxon>
        <taxon>Dikarya</taxon>
        <taxon>Basidiomycota</taxon>
        <taxon>Agaricomycotina</taxon>
        <taxon>Agaricomycetes</taxon>
        <taxon>Agaricomycetidae</taxon>
        <taxon>Agaricales</taxon>
        <taxon>Marasmiineae</taxon>
        <taxon>Mycenaceae</taxon>
        <taxon>Mycena</taxon>
    </lineage>
</organism>
<evidence type="ECO:0000313" key="2">
    <source>
        <dbReference type="EMBL" id="KAJ7027492.1"/>
    </source>
</evidence>
<dbReference type="Proteomes" id="UP001218188">
    <property type="component" value="Unassembled WGS sequence"/>
</dbReference>
<keyword evidence="3" id="KW-1185">Reference proteome</keyword>
<comment type="caution">
    <text evidence="2">The sequence shown here is derived from an EMBL/GenBank/DDBJ whole genome shotgun (WGS) entry which is preliminary data.</text>
</comment>
<feature type="compositionally biased region" description="Low complexity" evidence="1">
    <location>
        <begin position="241"/>
        <end position="257"/>
    </location>
</feature>
<sequence>MASDSSAASSPMLLTPDSTGYTEPPPSTAAAKKARRQTAFYPNVNSTNKPQKPFSRSAAKRESVMALGSIEHLQHYFTKTGIEAKKNAKAGKVHHGLVPVFGGLTHLRTESTESNPMELPPSPVIPQPALPVFPPYVKTFEMDPESLLPGVIDDLSDVAFAWRIDQTVAPAHAAADRLSVAGSGRPDSLDVLTVLKTTTRAIRSVRNYLLSLPDESAGTIRAQFRSRQAPGSFRPLPPVPSGLSSSSSISDLRGAAHAAKEKEKKEVEQRADPLTLIRKSALEVLTVLRELEERCRLPLSDDAYDAQSDGGSKGGHSRIASPSTHSDELSPEEGDHEHEHQHHHERDADTSVAFSLVQVNGRFESVPVWEDEEAPTWDDDDDKAKKEGWDEKLVLGSGWLYQQNVRLEDLEKERSVVSAYLDVVDEALFEGKKTGEAAKERGWERERRKAIEKEGRGSVRSKSRANKRRGSSMDPDAGMQGPTVLTPSTTGDKAKRRVSVGMFDMMSSLRLTAEPSQMGEIGEEGGDSEDSIDDEELPGWARRKGFEDDELGRAHAILSAFLPPTLLPALLPASSRDAFLDCLSSGQLLCVAYNTCVRKSKKPWGYISRDGIHDIVALEQAAQGDPDDTKAQAEVKRGWTFRRIDNLRLWAGALKIRYLLPIVAPPQTGAATPNSNTPLNSPAATTVSQRFNPDQPPVVFDAKAVARKDAGWEDILEGALLRWVQRVVAERRGET</sequence>
<feature type="compositionally biased region" description="Basic and acidic residues" evidence="1">
    <location>
        <begin position="325"/>
        <end position="349"/>
    </location>
</feature>
<feature type="region of interest" description="Disordered" evidence="1">
    <location>
        <begin position="436"/>
        <end position="493"/>
    </location>
</feature>
<proteinExistence type="predicted"/>
<feature type="compositionally biased region" description="Low complexity" evidence="1">
    <location>
        <begin position="1"/>
        <end position="10"/>
    </location>
</feature>